<dbReference type="GO" id="GO:0005524">
    <property type="term" value="F:ATP binding"/>
    <property type="evidence" value="ECO:0007669"/>
    <property type="project" value="UniProtKB-KW"/>
</dbReference>
<dbReference type="SMART" id="SM00994">
    <property type="entry name" value="zf-C4_ClpX"/>
    <property type="match status" value="1"/>
</dbReference>
<dbReference type="InterPro" id="IPR003959">
    <property type="entry name" value="ATPase_AAA_core"/>
</dbReference>
<dbReference type="InterPro" id="IPR027417">
    <property type="entry name" value="P-loop_NTPase"/>
</dbReference>
<feature type="binding site" evidence="4">
    <location>
        <position position="32"/>
    </location>
    <ligand>
        <name>Zn(2+)</name>
        <dbReference type="ChEBI" id="CHEBI:29105"/>
    </ligand>
</feature>
<comment type="similarity">
    <text evidence="4">Belongs to the ClpX chaperone family.</text>
</comment>
<dbReference type="Pfam" id="PF07724">
    <property type="entry name" value="AAA_2"/>
    <property type="match status" value="1"/>
</dbReference>
<dbReference type="PANTHER" id="PTHR48102">
    <property type="entry name" value="ATP-DEPENDENT CLP PROTEASE ATP-BINDING SUBUNIT CLPX-LIKE, MITOCHONDRIAL-RELATED"/>
    <property type="match status" value="1"/>
</dbReference>
<feature type="binding site" evidence="4">
    <location>
        <position position="13"/>
    </location>
    <ligand>
        <name>Zn(2+)</name>
        <dbReference type="ChEBI" id="CHEBI:29105"/>
    </ligand>
</feature>
<evidence type="ECO:0000256" key="2">
    <source>
        <dbReference type="ARBA" id="ARBA00022833"/>
    </source>
</evidence>
<keyword evidence="6" id="KW-0547">Nucleotide-binding</keyword>
<dbReference type="GO" id="GO:0008270">
    <property type="term" value="F:zinc ion binding"/>
    <property type="evidence" value="ECO:0007669"/>
    <property type="project" value="UniProtKB-UniRule"/>
</dbReference>
<feature type="binding site" evidence="4">
    <location>
        <position position="35"/>
    </location>
    <ligand>
        <name>Zn(2+)</name>
        <dbReference type="ChEBI" id="CHEBI:29105"/>
    </ligand>
</feature>
<dbReference type="GO" id="GO:0140662">
    <property type="term" value="F:ATP-dependent protein folding chaperone"/>
    <property type="evidence" value="ECO:0007669"/>
    <property type="project" value="InterPro"/>
</dbReference>
<keyword evidence="1 4" id="KW-0479">Metal-binding</keyword>
<dbReference type="SMART" id="SM00382">
    <property type="entry name" value="AAA"/>
    <property type="match status" value="1"/>
</dbReference>
<feature type="binding site" evidence="4">
    <location>
        <position position="10"/>
    </location>
    <ligand>
        <name>Zn(2+)</name>
        <dbReference type="ChEBI" id="CHEBI:29105"/>
    </ligand>
</feature>
<keyword evidence="6" id="KW-0645">Protease</keyword>
<proteinExistence type="inferred from homology"/>
<gene>
    <name evidence="6" type="primary">clpX</name>
    <name evidence="6" type="ORF">ABNO82_01030</name>
</gene>
<dbReference type="InterPro" id="IPR050052">
    <property type="entry name" value="ATP-dep_Clp_protease_ClpX"/>
</dbReference>
<evidence type="ECO:0000313" key="6">
    <source>
        <dbReference type="EMBL" id="XBT18501.1"/>
    </source>
</evidence>
<dbReference type="NCBIfam" id="TIGR00382">
    <property type="entry name" value="clpX"/>
    <property type="match status" value="1"/>
</dbReference>
<dbReference type="SUPFAM" id="SSF57716">
    <property type="entry name" value="Glucocorticoid receptor-like (DNA-binding domain)"/>
    <property type="match status" value="1"/>
</dbReference>
<dbReference type="AlphaFoldDB" id="A0AAU7QT41"/>
<dbReference type="PANTHER" id="PTHR48102:SF7">
    <property type="entry name" value="ATP-DEPENDENT CLP PROTEASE ATP-BINDING SUBUNIT CLPX-LIKE, MITOCHONDRIAL"/>
    <property type="match status" value="1"/>
</dbReference>
<dbReference type="GO" id="GO:0016887">
    <property type="term" value="F:ATP hydrolysis activity"/>
    <property type="evidence" value="ECO:0007669"/>
    <property type="project" value="InterPro"/>
</dbReference>
<dbReference type="GO" id="GO:0046983">
    <property type="term" value="F:protein dimerization activity"/>
    <property type="evidence" value="ECO:0007669"/>
    <property type="project" value="UniProtKB-UniRule"/>
</dbReference>
<organism evidence="6">
    <name type="scientific">Candidatus Shikimatogenerans sp. Tder</name>
    <dbReference type="NCBI Taxonomy" id="3158566"/>
    <lineage>
        <taxon>Bacteria</taxon>
        <taxon>Pseudomonadati</taxon>
        <taxon>Bacteroidota</taxon>
        <taxon>Flavobacteriia</taxon>
        <taxon>Flavobacteriales</taxon>
        <taxon>Candidatus Shikimatogenerans</taxon>
    </lineage>
</organism>
<keyword evidence="3 4" id="KW-0143">Chaperone</keyword>
<dbReference type="InterPro" id="IPR004487">
    <property type="entry name" value="Clp_protease_ATP-bd_su_ClpX"/>
</dbReference>
<dbReference type="PROSITE" id="PS51902">
    <property type="entry name" value="CLPX_ZB"/>
    <property type="match status" value="1"/>
</dbReference>
<reference evidence="6" key="1">
    <citation type="submission" date="2024-06" db="EMBL/GenBank/DDBJ databases">
        <title>Diversity, functionality, and evolutionary history of bacterial symbionts in false click beetles (Coleoptera, Throscidae).</title>
        <authorList>
            <person name="Wierz J.C."/>
            <person name="Malm H."/>
            <person name="Kaltenpoth M."/>
            <person name="Engl T."/>
        </authorList>
    </citation>
    <scope>NUCLEOTIDE SEQUENCE</scope>
    <source>
        <strain evidence="6">Tder</strain>
    </source>
</reference>
<dbReference type="InterPro" id="IPR003593">
    <property type="entry name" value="AAA+_ATPase"/>
</dbReference>
<evidence type="ECO:0000256" key="4">
    <source>
        <dbReference type="PROSITE-ProRule" id="PRU01250"/>
    </source>
</evidence>
<dbReference type="GO" id="GO:0009376">
    <property type="term" value="C:HslUV protease complex"/>
    <property type="evidence" value="ECO:0007669"/>
    <property type="project" value="TreeGrafter"/>
</dbReference>
<protein>
    <submittedName>
        <fullName evidence="6">ATP-dependent Clp protease ATP-binding subunit ClpX</fullName>
    </submittedName>
</protein>
<evidence type="ECO:0000256" key="1">
    <source>
        <dbReference type="ARBA" id="ARBA00022723"/>
    </source>
</evidence>
<keyword evidence="6" id="KW-0378">Hydrolase</keyword>
<feature type="domain" description="ClpX-type ZB" evidence="5">
    <location>
        <begin position="1"/>
        <end position="51"/>
    </location>
</feature>
<evidence type="ECO:0000256" key="3">
    <source>
        <dbReference type="ARBA" id="ARBA00023186"/>
    </source>
</evidence>
<dbReference type="InterPro" id="IPR010603">
    <property type="entry name" value="Znf_CppX_C4"/>
</dbReference>
<dbReference type="EMBL" id="CP157895">
    <property type="protein sequence ID" value="XBT18501.1"/>
    <property type="molecule type" value="Genomic_DNA"/>
</dbReference>
<evidence type="ECO:0000259" key="5">
    <source>
        <dbReference type="PROSITE" id="PS51902"/>
    </source>
</evidence>
<dbReference type="SUPFAM" id="SSF52540">
    <property type="entry name" value="P-loop containing nucleoside triphosphate hydrolases"/>
    <property type="match status" value="1"/>
</dbReference>
<keyword evidence="6" id="KW-0067">ATP-binding</keyword>
<dbReference type="Gene3D" id="1.10.8.60">
    <property type="match status" value="1"/>
</dbReference>
<dbReference type="Gene3D" id="6.20.220.10">
    <property type="entry name" value="ClpX chaperone, C4-type zinc finger domain"/>
    <property type="match status" value="1"/>
</dbReference>
<dbReference type="InterPro" id="IPR038366">
    <property type="entry name" value="Znf_CppX_C4_sf"/>
</dbReference>
<accession>A0AAU7QT41</accession>
<dbReference type="GO" id="GO:0051603">
    <property type="term" value="P:proteolysis involved in protein catabolic process"/>
    <property type="evidence" value="ECO:0007669"/>
    <property type="project" value="TreeGrafter"/>
</dbReference>
<name>A0AAU7QT41_9FLAO</name>
<keyword evidence="2 4" id="KW-0862">Zinc</keyword>
<dbReference type="GO" id="GO:0051301">
    <property type="term" value="P:cell division"/>
    <property type="evidence" value="ECO:0007669"/>
    <property type="project" value="TreeGrafter"/>
</dbReference>
<dbReference type="NCBIfam" id="NF003745">
    <property type="entry name" value="PRK05342.1"/>
    <property type="match status" value="1"/>
</dbReference>
<dbReference type="GO" id="GO:0051082">
    <property type="term" value="F:unfolded protein binding"/>
    <property type="evidence" value="ECO:0007669"/>
    <property type="project" value="UniProtKB-UniRule"/>
</dbReference>
<dbReference type="InterPro" id="IPR059188">
    <property type="entry name" value="Znf_CLPX-like"/>
</dbReference>
<dbReference type="GO" id="GO:0008233">
    <property type="term" value="F:peptidase activity"/>
    <property type="evidence" value="ECO:0007669"/>
    <property type="project" value="UniProtKB-KW"/>
</dbReference>
<sequence>MKKIDIKFICIFCGRIKKEVNLFINQLGINICDICIHFFNKIVNRSLFINNRGICELIKKLKNIKPIYIKYYLDKYIIGQHEAKKSLSVAVYIHYKRIINNLLLCNNINIEKSNIILIGPTGTGKTYMLKIISKLFNVPFVIVNATSFTESGYVGDDVESILIKLYRNSNYNLSLTEIGIVFIDEIDKICRKSGDGIVTKDISGEGVQQALLKMLEGSIIEITIMNIKKFMRKEIIRINTENILFIVGGAFVNLNNSIYNRLNKTKIGYNNINTKYKKKNMYKYITHKDLINYGFIPEFIGRLPIIANTNPLTILDLKNIILYVKNSILLQYSKIFNMEGKKFYLSKRSVNYIIKKSIKINIGARSLKNIFSKIFKSIIFNIHIMKNVFFINKKFVKKAINSNNG</sequence>
<dbReference type="Gene3D" id="3.40.50.300">
    <property type="entry name" value="P-loop containing nucleotide triphosphate hydrolases"/>
    <property type="match status" value="1"/>
</dbReference>